<dbReference type="Pfam" id="PF00669">
    <property type="entry name" value="Flagellin_N"/>
    <property type="match status" value="1"/>
</dbReference>
<keyword evidence="7" id="KW-1185">Reference proteome</keyword>
<evidence type="ECO:0000256" key="1">
    <source>
        <dbReference type="ARBA" id="ARBA00004365"/>
    </source>
</evidence>
<dbReference type="PANTHER" id="PTHR42792">
    <property type="entry name" value="FLAGELLIN"/>
    <property type="match status" value="1"/>
</dbReference>
<comment type="subcellular location">
    <subcellularLocation>
        <location evidence="1">Bacterial flagellum</location>
    </subcellularLocation>
    <subcellularLocation>
        <location evidence="2">Secreted</location>
    </subcellularLocation>
</comment>
<dbReference type="InterPro" id="IPR001492">
    <property type="entry name" value="Flagellin"/>
</dbReference>
<keyword evidence="6" id="KW-0966">Cell projection</keyword>
<reference evidence="6" key="1">
    <citation type="submission" date="2024-06" db="EMBL/GenBank/DDBJ databases">
        <title>Genome sequence of Vogesella sp. MAHUQ-64.</title>
        <authorList>
            <person name="Huq M.A."/>
        </authorList>
    </citation>
    <scope>NUCLEOTIDE SEQUENCE</scope>
    <source>
        <strain evidence="6">MAHUQ-64</strain>
    </source>
</reference>
<dbReference type="PANTHER" id="PTHR42792:SF1">
    <property type="entry name" value="FLAGELLAR HOOK-ASSOCIATED PROTEIN 3"/>
    <property type="match status" value="1"/>
</dbReference>
<comment type="similarity">
    <text evidence="3">Belongs to the bacterial flagellin family.</text>
</comment>
<proteinExistence type="inferred from homology"/>
<gene>
    <name evidence="6" type="primary">flgL</name>
    <name evidence="6" type="ORF">ABNW52_02440</name>
</gene>
<dbReference type="Gene3D" id="1.20.1330.10">
    <property type="entry name" value="f41 fragment of flagellin, N-terminal domain"/>
    <property type="match status" value="1"/>
</dbReference>
<dbReference type="RefSeq" id="WP_349583519.1">
    <property type="nucleotide sequence ID" value="NZ_JBEFLD010000001.1"/>
</dbReference>
<dbReference type="Proteomes" id="UP001433638">
    <property type="component" value="Unassembled WGS sequence"/>
</dbReference>
<evidence type="ECO:0000256" key="3">
    <source>
        <dbReference type="ARBA" id="ARBA00005709"/>
    </source>
</evidence>
<accession>A0ABV1M0A5</accession>
<dbReference type="NCBIfam" id="TIGR02550">
    <property type="entry name" value="flagell_flgL"/>
    <property type="match status" value="1"/>
</dbReference>
<keyword evidence="6" id="KW-0969">Cilium</keyword>
<evidence type="ECO:0000313" key="6">
    <source>
        <dbReference type="EMBL" id="MEQ6289466.1"/>
    </source>
</evidence>
<keyword evidence="6" id="KW-0282">Flagellum</keyword>
<dbReference type="EMBL" id="JBEFLD010000001">
    <property type="protein sequence ID" value="MEQ6289466.1"/>
    <property type="molecule type" value="Genomic_DNA"/>
</dbReference>
<keyword evidence="4" id="KW-0975">Bacterial flagellum</keyword>
<sequence length="393" mass="42218">MRVTNATQFGLGVFYMQQKQQSLQKLYEQISSKQRVITSSDDPAAASLAIEVTAIADRSSRFVSNASLAYDQLATTDTTLQNVSDVITRVRELAVQAGKPALSQTDRAAMRSELVEVTKNLVGLFNTTSAEGNYIFGGTATGSKPFELSWEPVIQVDYQGNMQRQEVAVGTSRTLALTEPGNLVAGQTSTVPLLTTALAAVPAAPPAIPGNLPAVSKDPDAFTAGNELFQAISRLDVLLRVGPNDPASTAEFDRMLYESRQLTAAGTTPNPYKAYEDFAATPDWNIPNPPTPDSGSAYYSKGMAEVLKGLDAGFEQVVSVNTVIGSRMNAAQTVKDIGTELDINYTKRIQQLVGLDEDGYVKAISSYQQALTALQASQQTFSSISKLSLFNYL</sequence>
<evidence type="ECO:0000313" key="7">
    <source>
        <dbReference type="Proteomes" id="UP001433638"/>
    </source>
</evidence>
<feature type="domain" description="Flagellin N-terminal" evidence="5">
    <location>
        <begin position="16"/>
        <end position="141"/>
    </location>
</feature>
<comment type="caution">
    <text evidence="6">The sequence shown here is derived from an EMBL/GenBank/DDBJ whole genome shotgun (WGS) entry which is preliminary data.</text>
</comment>
<name>A0ABV1M0A5_9NEIS</name>
<protein>
    <submittedName>
        <fullName evidence="6">Flagellar hook-associated protein FlgL</fullName>
    </submittedName>
</protein>
<evidence type="ECO:0000256" key="2">
    <source>
        <dbReference type="ARBA" id="ARBA00004613"/>
    </source>
</evidence>
<organism evidence="6 7">
    <name type="scientific">Vogesella oryzagri</name>
    <dbReference type="NCBI Taxonomy" id="3160864"/>
    <lineage>
        <taxon>Bacteria</taxon>
        <taxon>Pseudomonadati</taxon>
        <taxon>Pseudomonadota</taxon>
        <taxon>Betaproteobacteria</taxon>
        <taxon>Neisseriales</taxon>
        <taxon>Chromobacteriaceae</taxon>
        <taxon>Vogesella</taxon>
    </lineage>
</organism>
<evidence type="ECO:0000259" key="5">
    <source>
        <dbReference type="Pfam" id="PF00669"/>
    </source>
</evidence>
<evidence type="ECO:0000256" key="4">
    <source>
        <dbReference type="ARBA" id="ARBA00023143"/>
    </source>
</evidence>
<dbReference type="SUPFAM" id="SSF64518">
    <property type="entry name" value="Phase 1 flagellin"/>
    <property type="match status" value="1"/>
</dbReference>
<dbReference type="InterPro" id="IPR001029">
    <property type="entry name" value="Flagellin_N"/>
</dbReference>
<dbReference type="InterPro" id="IPR013384">
    <property type="entry name" value="Flagell_FlgL"/>
</dbReference>